<feature type="compositionally biased region" description="Polar residues" evidence="17">
    <location>
        <begin position="769"/>
        <end position="778"/>
    </location>
</feature>
<dbReference type="Gene3D" id="3.30.70.270">
    <property type="match status" value="1"/>
</dbReference>
<evidence type="ECO:0000256" key="10">
    <source>
        <dbReference type="ARBA" id="ARBA00022771"/>
    </source>
</evidence>
<keyword evidence="14" id="KW-0539">Nucleus</keyword>
<organism evidence="20">
    <name type="scientific">Spodoptera frugiperda</name>
    <name type="common">Fall armyworm</name>
    <dbReference type="NCBI Taxonomy" id="7108"/>
    <lineage>
        <taxon>Eukaryota</taxon>
        <taxon>Metazoa</taxon>
        <taxon>Ecdysozoa</taxon>
        <taxon>Arthropoda</taxon>
        <taxon>Hexapoda</taxon>
        <taxon>Insecta</taxon>
        <taxon>Pterygota</taxon>
        <taxon>Neoptera</taxon>
        <taxon>Endopterygota</taxon>
        <taxon>Lepidoptera</taxon>
        <taxon>Glossata</taxon>
        <taxon>Ditrysia</taxon>
        <taxon>Noctuoidea</taxon>
        <taxon>Noctuidae</taxon>
        <taxon>Amphipyrinae</taxon>
        <taxon>Spodoptera</taxon>
    </lineage>
</organism>
<accession>A0A2H1VR76</accession>
<comment type="subcellular location">
    <subcellularLocation>
        <location evidence="3">Nucleus</location>
    </subcellularLocation>
</comment>
<evidence type="ECO:0000256" key="7">
    <source>
        <dbReference type="ARBA" id="ARBA00022695"/>
    </source>
</evidence>
<evidence type="ECO:0000256" key="4">
    <source>
        <dbReference type="ARBA" id="ARBA00010945"/>
    </source>
</evidence>
<dbReference type="InterPro" id="IPR052230">
    <property type="entry name" value="DNA_polymerase_eta"/>
</dbReference>
<feature type="domain" description="UmuC" evidence="18">
    <location>
        <begin position="8"/>
        <end position="247"/>
    </location>
</feature>
<dbReference type="InterPro" id="IPR043128">
    <property type="entry name" value="Rev_trsase/Diguanyl_cyclase"/>
</dbReference>
<dbReference type="Gene3D" id="1.10.150.20">
    <property type="entry name" value="5' to 3' exonuclease, C-terminal subdomain"/>
    <property type="match status" value="1"/>
</dbReference>
<dbReference type="SUPFAM" id="SSF100879">
    <property type="entry name" value="Lesion bypass DNA polymerase (Y-family), little finger domain"/>
    <property type="match status" value="1"/>
</dbReference>
<dbReference type="Pfam" id="PF21704">
    <property type="entry name" value="POLH-Rev1_HhH"/>
    <property type="match status" value="1"/>
</dbReference>
<evidence type="ECO:0000256" key="9">
    <source>
        <dbReference type="ARBA" id="ARBA00022763"/>
    </source>
</evidence>
<comment type="cofactor">
    <cofactor evidence="2">
        <name>Mg(2+)</name>
        <dbReference type="ChEBI" id="CHEBI:18420"/>
    </cofactor>
</comment>
<evidence type="ECO:0000313" key="20">
    <source>
        <dbReference type="EMBL" id="SOQ43345.1"/>
    </source>
</evidence>
<reference evidence="20" key="1">
    <citation type="submission" date="2016-07" db="EMBL/GenBank/DDBJ databases">
        <authorList>
            <person name="Bretaudeau A."/>
        </authorList>
    </citation>
    <scope>NUCLEOTIDE SEQUENCE</scope>
    <source>
        <strain evidence="20">Rice</strain>
        <tissue evidence="20">Whole body</tissue>
    </source>
</reference>
<dbReference type="AlphaFoldDB" id="A0A2H1VR76"/>
<evidence type="ECO:0000256" key="5">
    <source>
        <dbReference type="ARBA" id="ARBA00012417"/>
    </source>
</evidence>
<keyword evidence="7" id="KW-0548">Nucleotidyltransferase</keyword>
<dbReference type="FunFam" id="3.40.1170.60:FF:000003">
    <property type="entry name" value="DNA polymerase eta"/>
    <property type="match status" value="1"/>
</dbReference>
<dbReference type="InterPro" id="IPR043502">
    <property type="entry name" value="DNA/RNA_pol_sf"/>
</dbReference>
<evidence type="ECO:0000256" key="8">
    <source>
        <dbReference type="ARBA" id="ARBA00022723"/>
    </source>
</evidence>
<dbReference type="Gene3D" id="3.40.1170.60">
    <property type="match status" value="1"/>
</dbReference>
<keyword evidence="12" id="KW-0460">Magnesium</keyword>
<dbReference type="InterPro" id="IPR001126">
    <property type="entry name" value="UmuC"/>
</dbReference>
<comment type="similarity">
    <text evidence="4">Belongs to the DNA polymerase type-Y family.</text>
</comment>
<proteinExistence type="inferred from homology"/>
<feature type="domain" description="UBZ3-type" evidence="19">
    <location>
        <begin position="648"/>
        <end position="682"/>
    </location>
</feature>
<evidence type="ECO:0000256" key="2">
    <source>
        <dbReference type="ARBA" id="ARBA00001946"/>
    </source>
</evidence>
<dbReference type="GO" id="GO:0009411">
    <property type="term" value="P:response to UV"/>
    <property type="evidence" value="ECO:0007669"/>
    <property type="project" value="UniProtKB-ARBA"/>
</dbReference>
<dbReference type="GO" id="GO:0035861">
    <property type="term" value="C:site of double-strand break"/>
    <property type="evidence" value="ECO:0007669"/>
    <property type="project" value="TreeGrafter"/>
</dbReference>
<keyword evidence="6" id="KW-0808">Transferase</keyword>
<keyword evidence="13" id="KW-0234">DNA repair</keyword>
<dbReference type="GO" id="GO:0006281">
    <property type="term" value="P:DNA repair"/>
    <property type="evidence" value="ECO:0007669"/>
    <property type="project" value="UniProtKB-KW"/>
</dbReference>
<protein>
    <recommendedName>
        <fullName evidence="15">DNA polymerase eta</fullName>
        <ecNumber evidence="5">2.7.7.7</ecNumber>
    </recommendedName>
</protein>
<evidence type="ECO:0000259" key="18">
    <source>
        <dbReference type="PROSITE" id="PS50173"/>
    </source>
</evidence>
<evidence type="ECO:0000256" key="3">
    <source>
        <dbReference type="ARBA" id="ARBA00004123"/>
    </source>
</evidence>
<evidence type="ECO:0000256" key="12">
    <source>
        <dbReference type="ARBA" id="ARBA00022842"/>
    </source>
</evidence>
<dbReference type="EMBL" id="ODYU01003953">
    <property type="protein sequence ID" value="SOQ43345.1"/>
    <property type="molecule type" value="Genomic_DNA"/>
</dbReference>
<keyword evidence="10" id="KW-0863">Zinc-finger</keyword>
<feature type="compositionally biased region" description="Basic residues" evidence="17">
    <location>
        <begin position="779"/>
        <end position="794"/>
    </location>
</feature>
<dbReference type="Gene3D" id="3.30.1490.100">
    <property type="entry name" value="DNA polymerase, Y-family, little finger domain"/>
    <property type="match status" value="1"/>
</dbReference>
<feature type="compositionally biased region" description="Basic and acidic residues" evidence="17">
    <location>
        <begin position="453"/>
        <end position="474"/>
    </location>
</feature>
<evidence type="ECO:0000256" key="14">
    <source>
        <dbReference type="ARBA" id="ARBA00023242"/>
    </source>
</evidence>
<feature type="region of interest" description="Disordered" evidence="17">
    <location>
        <begin position="610"/>
        <end position="653"/>
    </location>
</feature>
<sequence length="804" mass="90705">MDKDNRVVVLIDMDCFYCQVEEKLNPELKGKPIAVVQYNPWQGGGIIAVNYVARARGVTRHMRGKEAKEKCPDIELPSVPCQRGKADISKYRDAGKEVARVLQKFTPLLERASIDEAYLDITAPVKARLNTLNVNSVHTDMMPNTFALGYDSVDEFLADVHTCGFENIEFDYEHAKRLLIGAVIVSEIRAAVYEETGYRCSAGIAHNKILAKLVCGMNKPNKQTILPKHCINLLYSTLPLKKVKHLGGKFGYTVCEVLKISNMGELQNFTEKQLQSKFDEKNGTWLYNIARGIDLEPVQAKFNPKSIGCCKNFKGKAALLKLESLQRWLKDLGDEIEDRLEQDAIENNRTPKQMVVSYSVQVSDRDISSSRSYNFTPEDELCGELFSNKALELLLESSEGIKIKDCPSDMRLKAPIKFLGISVGKFEDNTEVKKTKKILDYFAAGASKDVTVKPKEGTKQEKINETSDTIKSEPKTNIGKDYIMQKFLQASQKPQVSESIQKNNVEQINQTNEPLLQSSLDKQESFFAKILNQNKCNPNISRVQQEVDLQKIRPTTPVCDVVACGENSNDSNYSGSTINDEINNSVALFEEDPTKVIRVKSIRELLTSSRLINEDPDSDTASEPEQKSNEVPPMVPRNEVPKAPQNESHSETYQCPDCNKAIAITEVAEHSDFHLALKLREEERQHVRTEIKERKEVKLKQNMESKKQQQTTKPETGPVSSLASFLVKIDDNIPTEICSTCGKKIPLDKFGEHLDFHEAQKLSRELNKKTSPQFTGNSVKRKRKSNSPVKKNKMPCRPIDSFFR</sequence>
<dbReference type="InterPro" id="IPR036775">
    <property type="entry name" value="DNA_pol_Y-fam_lit_finger_sf"/>
</dbReference>
<dbReference type="GO" id="GO:0005657">
    <property type="term" value="C:replication fork"/>
    <property type="evidence" value="ECO:0007669"/>
    <property type="project" value="TreeGrafter"/>
</dbReference>
<evidence type="ECO:0000256" key="6">
    <source>
        <dbReference type="ARBA" id="ARBA00022679"/>
    </source>
</evidence>
<dbReference type="GO" id="GO:0003684">
    <property type="term" value="F:damaged DNA binding"/>
    <property type="evidence" value="ECO:0007669"/>
    <property type="project" value="InterPro"/>
</dbReference>
<evidence type="ECO:0000256" key="11">
    <source>
        <dbReference type="ARBA" id="ARBA00022833"/>
    </source>
</evidence>
<dbReference type="Pfam" id="PF11799">
    <property type="entry name" value="IMS_C"/>
    <property type="match status" value="1"/>
</dbReference>
<dbReference type="Pfam" id="PF00817">
    <property type="entry name" value="IMS"/>
    <property type="match status" value="1"/>
</dbReference>
<name>A0A2H1VR76_SPOFR</name>
<dbReference type="Pfam" id="PF18439">
    <property type="entry name" value="zf_UBZ"/>
    <property type="match status" value="2"/>
</dbReference>
<evidence type="ECO:0000256" key="13">
    <source>
        <dbReference type="ARBA" id="ARBA00023204"/>
    </source>
</evidence>
<feature type="region of interest" description="Disordered" evidence="17">
    <location>
        <begin position="453"/>
        <end position="475"/>
    </location>
</feature>
<dbReference type="PANTHER" id="PTHR45873">
    <property type="entry name" value="DNA POLYMERASE ETA"/>
    <property type="match status" value="1"/>
</dbReference>
<dbReference type="EC" id="2.7.7.7" evidence="5"/>
<dbReference type="PIRSF" id="PIRSF036603">
    <property type="entry name" value="DPol_eta"/>
    <property type="match status" value="1"/>
</dbReference>
<evidence type="ECO:0000256" key="15">
    <source>
        <dbReference type="ARBA" id="ARBA00044975"/>
    </source>
</evidence>
<evidence type="ECO:0000256" key="17">
    <source>
        <dbReference type="SAM" id="MobiDB-lite"/>
    </source>
</evidence>
<dbReference type="PROSITE" id="PS51907">
    <property type="entry name" value="ZF_UBZ3"/>
    <property type="match status" value="2"/>
</dbReference>
<feature type="domain" description="UBZ3-type" evidence="19">
    <location>
        <begin position="731"/>
        <end position="765"/>
    </location>
</feature>
<evidence type="ECO:0000259" key="19">
    <source>
        <dbReference type="PROSITE" id="PS51907"/>
    </source>
</evidence>
<evidence type="ECO:0000256" key="16">
    <source>
        <dbReference type="ARBA" id="ARBA00049244"/>
    </source>
</evidence>
<dbReference type="GO" id="GO:0005634">
    <property type="term" value="C:nucleus"/>
    <property type="evidence" value="ECO:0007669"/>
    <property type="project" value="UniProtKB-SubCell"/>
</dbReference>
<evidence type="ECO:0000256" key="1">
    <source>
        <dbReference type="ARBA" id="ARBA00001936"/>
    </source>
</evidence>
<gene>
    <name evidence="20" type="ORF">SFRICE_009284</name>
</gene>
<keyword evidence="9" id="KW-0227">DNA damage</keyword>
<dbReference type="SUPFAM" id="SSF56672">
    <property type="entry name" value="DNA/RNA polymerases"/>
    <property type="match status" value="1"/>
</dbReference>
<dbReference type="InterPro" id="IPR041298">
    <property type="entry name" value="UBZ3"/>
</dbReference>
<dbReference type="GO" id="GO:0042276">
    <property type="term" value="P:error-prone translesion synthesis"/>
    <property type="evidence" value="ECO:0007669"/>
    <property type="project" value="TreeGrafter"/>
</dbReference>
<dbReference type="PANTHER" id="PTHR45873:SF1">
    <property type="entry name" value="DNA POLYMERASE ETA"/>
    <property type="match status" value="1"/>
</dbReference>
<dbReference type="InterPro" id="IPR017961">
    <property type="entry name" value="DNA_pol_Y-fam_little_finger"/>
</dbReference>
<dbReference type="GO" id="GO:0008270">
    <property type="term" value="F:zinc ion binding"/>
    <property type="evidence" value="ECO:0007669"/>
    <property type="project" value="UniProtKB-KW"/>
</dbReference>
<keyword evidence="8" id="KW-0479">Metal-binding</keyword>
<feature type="region of interest" description="Disordered" evidence="17">
    <location>
        <begin position="762"/>
        <end position="804"/>
    </location>
</feature>
<comment type="cofactor">
    <cofactor evidence="1">
        <name>Mn(2+)</name>
        <dbReference type="ChEBI" id="CHEBI:29035"/>
    </cofactor>
</comment>
<dbReference type="FunFam" id="1.10.150.20:FF:000014">
    <property type="entry name" value="Polymerase (DNA directed), eta"/>
    <property type="match status" value="1"/>
</dbReference>
<keyword evidence="11" id="KW-0862">Zinc</keyword>
<dbReference type="GO" id="GO:0003887">
    <property type="term" value="F:DNA-directed DNA polymerase activity"/>
    <property type="evidence" value="ECO:0007669"/>
    <property type="project" value="UniProtKB-EC"/>
</dbReference>
<comment type="catalytic activity">
    <reaction evidence="16">
        <text>DNA(n) + a 2'-deoxyribonucleoside 5'-triphosphate = DNA(n+1) + diphosphate</text>
        <dbReference type="Rhea" id="RHEA:22508"/>
        <dbReference type="Rhea" id="RHEA-COMP:17339"/>
        <dbReference type="Rhea" id="RHEA-COMP:17340"/>
        <dbReference type="ChEBI" id="CHEBI:33019"/>
        <dbReference type="ChEBI" id="CHEBI:61560"/>
        <dbReference type="ChEBI" id="CHEBI:173112"/>
        <dbReference type="EC" id="2.7.7.7"/>
    </reaction>
</comment>
<dbReference type="PROSITE" id="PS50173">
    <property type="entry name" value="UMUC"/>
    <property type="match status" value="1"/>
</dbReference>